<dbReference type="PANTHER" id="PTHR45566:SF1">
    <property type="entry name" value="HTH-TYPE TRANSCRIPTIONAL REGULATOR YHJB-RELATED"/>
    <property type="match status" value="1"/>
</dbReference>
<protein>
    <submittedName>
        <fullName evidence="3">Putative transcriptional regulatory protein pdtaR</fullName>
    </submittedName>
</protein>
<dbReference type="Pfam" id="PF03861">
    <property type="entry name" value="ANTAR"/>
    <property type="match status" value="1"/>
</dbReference>
<sequence length="186" mass="20668">MAARILLIDTKDRRSRALEQALTDAGFEVVASVDERDDLYARMTELAPDAVIVDAELPSRDTLEHLAQLGRRFPRPIVMLADQDDPQVSLEAARAGVSAYVVDGLAPATVRSLVNVAIAHFQAHDALRSELGRVQQSLEQRKAVDRAKCLLMERQGIGEEAAYQRLRKMAMDRRLSLYELACELLG</sequence>
<evidence type="ECO:0000259" key="1">
    <source>
        <dbReference type="PROSITE" id="PS50110"/>
    </source>
</evidence>
<dbReference type="InterPro" id="IPR011006">
    <property type="entry name" value="CheY-like_superfamily"/>
</dbReference>
<dbReference type="InterPro" id="IPR001789">
    <property type="entry name" value="Sig_transdc_resp-reg_receiver"/>
</dbReference>
<dbReference type="PANTHER" id="PTHR45566">
    <property type="entry name" value="HTH-TYPE TRANSCRIPTIONAL REGULATOR YHJB-RELATED"/>
    <property type="match status" value="1"/>
</dbReference>
<dbReference type="InterPro" id="IPR036388">
    <property type="entry name" value="WH-like_DNA-bd_sf"/>
</dbReference>
<dbReference type="GO" id="GO:0000160">
    <property type="term" value="P:phosphorelay signal transduction system"/>
    <property type="evidence" value="ECO:0007669"/>
    <property type="project" value="InterPro"/>
</dbReference>
<dbReference type="PIRSF" id="PIRSF036382">
    <property type="entry name" value="RR_antiterm"/>
    <property type="match status" value="1"/>
</dbReference>
<dbReference type="AlphaFoldDB" id="A0A5B8RHT9"/>
<dbReference type="PROSITE" id="PS50921">
    <property type="entry name" value="ANTAR"/>
    <property type="match status" value="1"/>
</dbReference>
<gene>
    <name evidence="3" type="primary">pdtaR_2</name>
    <name evidence="3" type="ORF">KBTEX_02618</name>
</gene>
<evidence type="ECO:0000259" key="2">
    <source>
        <dbReference type="PROSITE" id="PS50921"/>
    </source>
</evidence>
<reference evidence="3" key="1">
    <citation type="submission" date="2019-06" db="EMBL/GenBank/DDBJ databases">
        <authorList>
            <person name="Murdoch R.W."/>
            <person name="Fathepure B."/>
        </authorList>
    </citation>
    <scope>NUCLEOTIDE SEQUENCE</scope>
</reference>
<dbReference type="SMART" id="SM00448">
    <property type="entry name" value="REC"/>
    <property type="match status" value="1"/>
</dbReference>
<dbReference type="EMBL" id="MN079134">
    <property type="protein sequence ID" value="QEA06287.1"/>
    <property type="molecule type" value="Genomic_DNA"/>
</dbReference>
<dbReference type="SMART" id="SM01012">
    <property type="entry name" value="ANTAR"/>
    <property type="match status" value="1"/>
</dbReference>
<accession>A0A5B8RHT9</accession>
<feature type="domain" description="Response regulatory" evidence="1">
    <location>
        <begin position="4"/>
        <end position="118"/>
    </location>
</feature>
<feature type="domain" description="ANTAR" evidence="2">
    <location>
        <begin position="124"/>
        <end position="185"/>
    </location>
</feature>
<evidence type="ECO:0000313" key="3">
    <source>
        <dbReference type="EMBL" id="QEA06287.1"/>
    </source>
</evidence>
<dbReference type="Pfam" id="PF00072">
    <property type="entry name" value="Response_reg"/>
    <property type="match status" value="1"/>
</dbReference>
<dbReference type="InterPro" id="IPR051015">
    <property type="entry name" value="EvgA-like"/>
</dbReference>
<dbReference type="PROSITE" id="PS50110">
    <property type="entry name" value="RESPONSE_REGULATORY"/>
    <property type="match status" value="1"/>
</dbReference>
<proteinExistence type="predicted"/>
<organism evidence="3">
    <name type="scientific">uncultured organism</name>
    <dbReference type="NCBI Taxonomy" id="155900"/>
    <lineage>
        <taxon>unclassified sequences</taxon>
        <taxon>environmental samples</taxon>
    </lineage>
</organism>
<name>A0A5B8RHT9_9ZZZZ</name>
<dbReference type="Gene3D" id="3.40.50.2300">
    <property type="match status" value="1"/>
</dbReference>
<dbReference type="SUPFAM" id="SSF52172">
    <property type="entry name" value="CheY-like"/>
    <property type="match status" value="1"/>
</dbReference>
<dbReference type="InterPro" id="IPR008327">
    <property type="entry name" value="Sig_transdc_resp-reg_antiterm"/>
</dbReference>
<dbReference type="InterPro" id="IPR005561">
    <property type="entry name" value="ANTAR"/>
</dbReference>
<dbReference type="Gene3D" id="1.10.10.10">
    <property type="entry name" value="Winged helix-like DNA-binding domain superfamily/Winged helix DNA-binding domain"/>
    <property type="match status" value="1"/>
</dbReference>
<dbReference type="GO" id="GO:0003723">
    <property type="term" value="F:RNA binding"/>
    <property type="evidence" value="ECO:0007669"/>
    <property type="project" value="InterPro"/>
</dbReference>